<feature type="compositionally biased region" description="Basic residues" evidence="1">
    <location>
        <begin position="55"/>
        <end position="68"/>
    </location>
</feature>
<evidence type="ECO:0000313" key="3">
    <source>
        <dbReference type="Proteomes" id="UP001157006"/>
    </source>
</evidence>
<gene>
    <name evidence="2" type="ORF">VFH_I072640</name>
</gene>
<feature type="compositionally biased region" description="Basic and acidic residues" evidence="1">
    <location>
        <begin position="77"/>
        <end position="89"/>
    </location>
</feature>
<keyword evidence="3" id="KW-1185">Reference proteome</keyword>
<evidence type="ECO:0000313" key="2">
    <source>
        <dbReference type="EMBL" id="CAI8593067.1"/>
    </source>
</evidence>
<evidence type="ECO:0000256" key="1">
    <source>
        <dbReference type="SAM" id="MobiDB-lite"/>
    </source>
</evidence>
<feature type="region of interest" description="Disordered" evidence="1">
    <location>
        <begin position="50"/>
        <end position="100"/>
    </location>
</feature>
<reference evidence="2 3" key="1">
    <citation type="submission" date="2023-01" db="EMBL/GenBank/DDBJ databases">
        <authorList>
            <person name="Kreplak J."/>
        </authorList>
    </citation>
    <scope>NUCLEOTIDE SEQUENCE [LARGE SCALE GENOMIC DNA]</scope>
</reference>
<organism evidence="2 3">
    <name type="scientific">Vicia faba</name>
    <name type="common">Broad bean</name>
    <name type="synonym">Faba vulgaris</name>
    <dbReference type="NCBI Taxonomy" id="3906"/>
    <lineage>
        <taxon>Eukaryota</taxon>
        <taxon>Viridiplantae</taxon>
        <taxon>Streptophyta</taxon>
        <taxon>Embryophyta</taxon>
        <taxon>Tracheophyta</taxon>
        <taxon>Spermatophyta</taxon>
        <taxon>Magnoliopsida</taxon>
        <taxon>eudicotyledons</taxon>
        <taxon>Gunneridae</taxon>
        <taxon>Pentapetalae</taxon>
        <taxon>rosids</taxon>
        <taxon>fabids</taxon>
        <taxon>Fabales</taxon>
        <taxon>Fabaceae</taxon>
        <taxon>Papilionoideae</taxon>
        <taxon>50 kb inversion clade</taxon>
        <taxon>NPAAA clade</taxon>
        <taxon>Hologalegina</taxon>
        <taxon>IRL clade</taxon>
        <taxon>Fabeae</taxon>
        <taxon>Vicia</taxon>
    </lineage>
</organism>
<dbReference type="EMBL" id="OX451735">
    <property type="protein sequence ID" value="CAI8593067.1"/>
    <property type="molecule type" value="Genomic_DNA"/>
</dbReference>
<dbReference type="PANTHER" id="PTHR36385:SF1">
    <property type="entry name" value="OS07G0562900 PROTEIN"/>
    <property type="match status" value="1"/>
</dbReference>
<name>A0AAV0Z8H7_VICFA</name>
<dbReference type="Proteomes" id="UP001157006">
    <property type="component" value="Chromosome 1S"/>
</dbReference>
<sequence length="100" mass="10884">MAKNRNKKKKNGVASMDTIYSIVSEAAQAMDTSESVAKIKVAAAPNLKVKQNGRSMKRSKSARKKKAIAKAISANEKSAEKVSKNDNKKSRIQSAKALYE</sequence>
<protein>
    <submittedName>
        <fullName evidence="2">Uncharacterized protein</fullName>
    </submittedName>
</protein>
<dbReference type="PANTHER" id="PTHR36385">
    <property type="entry name" value="OS07G0562900 PROTEIN"/>
    <property type="match status" value="1"/>
</dbReference>
<accession>A0AAV0Z8H7</accession>
<proteinExistence type="predicted"/>
<dbReference type="AlphaFoldDB" id="A0AAV0Z8H7"/>